<feature type="transmembrane region" description="Helical" evidence="7">
    <location>
        <begin position="7"/>
        <end position="26"/>
    </location>
</feature>
<evidence type="ECO:0000259" key="8">
    <source>
        <dbReference type="Pfam" id="PF02397"/>
    </source>
</evidence>
<organism evidence="9 10">
    <name type="scientific">Phytoactinopolyspora halotolerans</name>
    <dbReference type="NCBI Taxonomy" id="1981512"/>
    <lineage>
        <taxon>Bacteria</taxon>
        <taxon>Bacillati</taxon>
        <taxon>Actinomycetota</taxon>
        <taxon>Actinomycetes</taxon>
        <taxon>Jiangellales</taxon>
        <taxon>Jiangellaceae</taxon>
        <taxon>Phytoactinopolyspora</taxon>
    </lineage>
</organism>
<evidence type="ECO:0000256" key="3">
    <source>
        <dbReference type="ARBA" id="ARBA00022679"/>
    </source>
</evidence>
<protein>
    <submittedName>
        <fullName evidence="9">Sugar transferase</fullName>
    </submittedName>
</protein>
<dbReference type="RefSeq" id="WP_163733778.1">
    <property type="nucleotide sequence ID" value="NZ_JAAGOA010000003.1"/>
</dbReference>
<accession>A0A6L9S3F7</accession>
<reference evidence="9 10" key="1">
    <citation type="submission" date="2020-02" db="EMBL/GenBank/DDBJ databases">
        <authorList>
            <person name="Li X.-J."/>
            <person name="Han X.-M."/>
        </authorList>
    </citation>
    <scope>NUCLEOTIDE SEQUENCE [LARGE SCALE GENOMIC DNA]</scope>
    <source>
        <strain evidence="9 10">CCTCC AB 2017055</strain>
    </source>
</reference>
<feature type="transmembrane region" description="Helical" evidence="7">
    <location>
        <begin position="228"/>
        <end position="248"/>
    </location>
</feature>
<dbReference type="NCBIfam" id="TIGR03025">
    <property type="entry name" value="EPS_sugtrans"/>
    <property type="match status" value="1"/>
</dbReference>
<evidence type="ECO:0000256" key="1">
    <source>
        <dbReference type="ARBA" id="ARBA00004141"/>
    </source>
</evidence>
<evidence type="ECO:0000256" key="5">
    <source>
        <dbReference type="ARBA" id="ARBA00022989"/>
    </source>
</evidence>
<proteinExistence type="inferred from homology"/>
<evidence type="ECO:0000256" key="2">
    <source>
        <dbReference type="ARBA" id="ARBA00006464"/>
    </source>
</evidence>
<comment type="subcellular location">
    <subcellularLocation>
        <location evidence="1">Membrane</location>
        <topology evidence="1">Multi-pass membrane protein</topology>
    </subcellularLocation>
</comment>
<evidence type="ECO:0000313" key="9">
    <source>
        <dbReference type="EMBL" id="NED99586.1"/>
    </source>
</evidence>
<feature type="transmembrane region" description="Helical" evidence="7">
    <location>
        <begin position="38"/>
        <end position="60"/>
    </location>
</feature>
<comment type="caution">
    <text evidence="9">The sequence shown here is derived from an EMBL/GenBank/DDBJ whole genome shotgun (WGS) entry which is preliminary data.</text>
</comment>
<keyword evidence="3 9" id="KW-0808">Transferase</keyword>
<dbReference type="PANTHER" id="PTHR30576:SF10">
    <property type="entry name" value="SLL5057 PROTEIN"/>
    <property type="match status" value="1"/>
</dbReference>
<feature type="domain" description="Bacterial sugar transferase" evidence="8">
    <location>
        <begin position="222"/>
        <end position="409"/>
    </location>
</feature>
<dbReference type="Pfam" id="PF02397">
    <property type="entry name" value="Bac_transf"/>
    <property type="match status" value="1"/>
</dbReference>
<evidence type="ECO:0000256" key="7">
    <source>
        <dbReference type="SAM" id="Phobius"/>
    </source>
</evidence>
<dbReference type="AlphaFoldDB" id="A0A6L9S3F7"/>
<dbReference type="Proteomes" id="UP000475214">
    <property type="component" value="Unassembled WGS sequence"/>
</dbReference>
<sequence>MAVVSGSIARLVAIGTVWGLGLQLLIDLLVRPGGDPMRYAWFVAASVSILTTTLIVRRVAWRRLRVMRQHGLAVCRTLAVGSGAQINAVMDRFAADTEHPYVVVGACVEGENGLVEDVPQVERLPLAAGSDKQAGDDLVVGRVLAAVEQVGATAVCIAPGSQFTGDRLRALSWALNERGVALVTDLGTNDVSPHRLWLRRAGASTLLHLRPVPFRGPRRALKSAFDRVAAALLVVLLAPVMLTLAAAVKGSSPGPAIYRQTRIGRGGKPFTMLKFRSMHVDADVRREALLDSVQVDGPMFKMYDDPRITRIGRMLRRYSLDELPQLFNVIRGDMSLVGPRPPLPEEVASYSQVESHRLLVTPGMTGLWQVSGRSNLTWEETVRLDLSYVDNWTLGGDMRLLGRTAGAVIRSTGAY</sequence>
<dbReference type="GO" id="GO:0016780">
    <property type="term" value="F:phosphotransferase activity, for other substituted phosphate groups"/>
    <property type="evidence" value="ECO:0007669"/>
    <property type="project" value="TreeGrafter"/>
</dbReference>
<comment type="similarity">
    <text evidence="2">Belongs to the bacterial sugar transferase family.</text>
</comment>
<keyword evidence="10" id="KW-1185">Reference proteome</keyword>
<evidence type="ECO:0000313" key="10">
    <source>
        <dbReference type="Proteomes" id="UP000475214"/>
    </source>
</evidence>
<keyword evidence="5 7" id="KW-1133">Transmembrane helix</keyword>
<keyword evidence="6 7" id="KW-0472">Membrane</keyword>
<evidence type="ECO:0000256" key="6">
    <source>
        <dbReference type="ARBA" id="ARBA00023136"/>
    </source>
</evidence>
<name>A0A6L9S3F7_9ACTN</name>
<dbReference type="EMBL" id="JAAGOA010000003">
    <property type="protein sequence ID" value="NED99586.1"/>
    <property type="molecule type" value="Genomic_DNA"/>
</dbReference>
<keyword evidence="4 7" id="KW-0812">Transmembrane</keyword>
<gene>
    <name evidence="9" type="ORF">G1H10_05345</name>
</gene>
<evidence type="ECO:0000256" key="4">
    <source>
        <dbReference type="ARBA" id="ARBA00022692"/>
    </source>
</evidence>
<dbReference type="InterPro" id="IPR003362">
    <property type="entry name" value="Bact_transf"/>
</dbReference>
<dbReference type="GO" id="GO:0016020">
    <property type="term" value="C:membrane"/>
    <property type="evidence" value="ECO:0007669"/>
    <property type="project" value="UniProtKB-SubCell"/>
</dbReference>
<dbReference type="PANTHER" id="PTHR30576">
    <property type="entry name" value="COLANIC BIOSYNTHESIS UDP-GLUCOSE LIPID CARRIER TRANSFERASE"/>
    <property type="match status" value="1"/>
</dbReference>
<dbReference type="InterPro" id="IPR017475">
    <property type="entry name" value="EPS_sugar_tfrase"/>
</dbReference>